<protein>
    <submittedName>
        <fullName evidence="1">Uncharacterized protein</fullName>
    </submittedName>
</protein>
<name>A0ABZ0SDJ3_9GAMM</name>
<sequence>MPSQVAITPIPALSRQRRRGRRAFGHAYRHTAPARLGICPSLRLNWSSQVSVLHPKTGWLRPRLAVLAPRFCAFQAWRGLCSAVGPWTGSPEPANSLAERTDGFQTVLFAQPWACFLSRRFGGQRRGTGARCAPRCRDLVCRSARPGSAQWLSLFGRGQRAQGTRSARGLQGVLRGMTGWEAEG</sequence>
<proteinExistence type="predicted"/>
<reference evidence="1 2" key="1">
    <citation type="journal article" date="2023" name="Microorganisms">
        <title>Thiorhodovibrio frisius and Trv. litoralis spp. nov., Two Novel Members from a Clade of Fastidious Purple Sulfur Bacteria That Exhibit Unique Red-Shifted Light-Harvesting Capabilities.</title>
        <authorList>
            <person name="Methner A."/>
            <person name="Kuzyk S.B."/>
            <person name="Petersen J."/>
            <person name="Bauer S."/>
            <person name="Brinkmann H."/>
            <person name="Sichau K."/>
            <person name="Wanner G."/>
            <person name="Wolf J."/>
            <person name="Neumann-Schaal M."/>
            <person name="Henke P."/>
            <person name="Tank M."/>
            <person name="Sproer C."/>
            <person name="Bunk B."/>
            <person name="Overmann J."/>
        </authorList>
    </citation>
    <scope>NUCLEOTIDE SEQUENCE [LARGE SCALE GENOMIC DNA]</scope>
    <source>
        <strain evidence="1 2">DSM 6702</strain>
    </source>
</reference>
<evidence type="ECO:0000313" key="1">
    <source>
        <dbReference type="EMBL" id="WPL18388.1"/>
    </source>
</evidence>
<organism evidence="1 2">
    <name type="scientific">Thiorhodovibrio winogradskyi</name>
    <dbReference type="NCBI Taxonomy" id="77007"/>
    <lineage>
        <taxon>Bacteria</taxon>
        <taxon>Pseudomonadati</taxon>
        <taxon>Pseudomonadota</taxon>
        <taxon>Gammaproteobacteria</taxon>
        <taxon>Chromatiales</taxon>
        <taxon>Chromatiaceae</taxon>
        <taxon>Thiorhodovibrio</taxon>
    </lineage>
</organism>
<dbReference type="Proteomes" id="UP001432180">
    <property type="component" value="Chromosome"/>
</dbReference>
<accession>A0ABZ0SDJ3</accession>
<evidence type="ECO:0000313" key="2">
    <source>
        <dbReference type="Proteomes" id="UP001432180"/>
    </source>
</evidence>
<dbReference type="EMBL" id="CP121472">
    <property type="protein sequence ID" value="WPL18388.1"/>
    <property type="molecule type" value="Genomic_DNA"/>
</dbReference>
<gene>
    <name evidence="1" type="ORF">Thiowin_03459</name>
</gene>
<keyword evidence="2" id="KW-1185">Reference proteome</keyword>